<sequence length="448" mass="48942">MPMPGWRDALPQDYGLWIMLCLAVLLGGGGRGYALYNLAVQLGALLILAFSFPQVRAFFSVASWPLKSLVCLTIALPVIQLIPLPPALWSALPGRDLVMESFTLIGEEDRWFPISVAPSLTRLAAIGLIAPFTVLILSTRLDFGRRVLALQLFVGLGLVNVLIGATQLITNGATKFYSGGQSDDLFGSFANHNSSGFFLVVALCAVIELMHALRPKGVAKGWYIAISATLALSVTLSQSRSSMGLLIVPMILAITRLTPYLKIRSWNRQRVWIGAAAILLCLAGAAAMILQSGRVEQSFSRFDSLEDARPGIWEDSWASRKRFWPVGAGMGTFDEVFQLDESLENLRPQRAGRAHNDYLEIMVESGIIGPLMIVLWATYLIWVLRGSRNSRTDIRFGLLAIITCFALQSGVDYPMRSQALLCIAALAIGLLEATRRDEAKGNQIASVD</sequence>
<dbReference type="PANTHER" id="PTHR37422">
    <property type="entry name" value="TEICHURONIC ACID BIOSYNTHESIS PROTEIN TUAE"/>
    <property type="match status" value="1"/>
</dbReference>
<evidence type="ECO:0000256" key="3">
    <source>
        <dbReference type="ARBA" id="ARBA00022989"/>
    </source>
</evidence>
<dbReference type="PANTHER" id="PTHR37422:SF21">
    <property type="entry name" value="EXOQ-LIKE PROTEIN"/>
    <property type="match status" value="1"/>
</dbReference>
<evidence type="ECO:0000256" key="5">
    <source>
        <dbReference type="SAM" id="Phobius"/>
    </source>
</evidence>
<feature type="transmembrane region" description="Helical" evidence="5">
    <location>
        <begin position="361"/>
        <end position="382"/>
    </location>
</feature>
<dbReference type="GO" id="GO:0016020">
    <property type="term" value="C:membrane"/>
    <property type="evidence" value="ECO:0007669"/>
    <property type="project" value="UniProtKB-SubCell"/>
</dbReference>
<dbReference type="EMBL" id="RAPF01000008">
    <property type="protein sequence ID" value="RKF18932.1"/>
    <property type="molecule type" value="Genomic_DNA"/>
</dbReference>
<dbReference type="InterPro" id="IPR051533">
    <property type="entry name" value="WaaL-like"/>
</dbReference>
<keyword evidence="7" id="KW-0436">Ligase</keyword>
<protein>
    <submittedName>
        <fullName evidence="7">O-antigen ligase domain-containing protein</fullName>
    </submittedName>
</protein>
<dbReference type="AlphaFoldDB" id="A0A420EE66"/>
<dbReference type="OrthoDB" id="7628239at2"/>
<gene>
    <name evidence="7" type="ORF">D6851_14135</name>
</gene>
<comment type="subcellular location">
    <subcellularLocation>
        <location evidence="1">Membrane</location>
        <topology evidence="1">Multi-pass membrane protein</topology>
    </subcellularLocation>
</comment>
<feature type="transmembrane region" description="Helical" evidence="5">
    <location>
        <begin position="149"/>
        <end position="169"/>
    </location>
</feature>
<name>A0A420EE66_9SPHN</name>
<dbReference type="Proteomes" id="UP000284395">
    <property type="component" value="Unassembled WGS sequence"/>
</dbReference>
<keyword evidence="3 5" id="KW-1133">Transmembrane helix</keyword>
<feature type="domain" description="O-antigen ligase-related" evidence="6">
    <location>
        <begin position="227"/>
        <end position="373"/>
    </location>
</feature>
<keyword evidence="4 5" id="KW-0472">Membrane</keyword>
<feature type="transmembrane region" description="Helical" evidence="5">
    <location>
        <begin position="271"/>
        <end position="290"/>
    </location>
</feature>
<evidence type="ECO:0000259" key="6">
    <source>
        <dbReference type="Pfam" id="PF04932"/>
    </source>
</evidence>
<evidence type="ECO:0000256" key="2">
    <source>
        <dbReference type="ARBA" id="ARBA00022692"/>
    </source>
</evidence>
<evidence type="ECO:0000256" key="4">
    <source>
        <dbReference type="ARBA" id="ARBA00023136"/>
    </source>
</evidence>
<comment type="caution">
    <text evidence="7">The sequence shown here is derived from an EMBL/GenBank/DDBJ whole genome shotgun (WGS) entry which is preliminary data.</text>
</comment>
<dbReference type="InterPro" id="IPR007016">
    <property type="entry name" value="O-antigen_ligase-rel_domated"/>
</dbReference>
<proteinExistence type="predicted"/>
<feature type="transmembrane region" description="Helical" evidence="5">
    <location>
        <begin position="221"/>
        <end position="237"/>
    </location>
</feature>
<reference evidence="7 8" key="1">
    <citation type="submission" date="2018-09" db="EMBL/GenBank/DDBJ databases">
        <title>Altererythrobacter spongiae sp. nov., isolated from a marine sponge.</title>
        <authorList>
            <person name="Zhuang L."/>
            <person name="Luo L."/>
        </authorList>
    </citation>
    <scope>NUCLEOTIDE SEQUENCE [LARGE SCALE GENOMIC DNA]</scope>
    <source>
        <strain evidence="7 8">HN-Y73</strain>
    </source>
</reference>
<feature type="transmembrane region" description="Helical" evidence="5">
    <location>
        <begin position="189"/>
        <end position="209"/>
    </location>
</feature>
<feature type="transmembrane region" description="Helical" evidence="5">
    <location>
        <begin position="243"/>
        <end position="259"/>
    </location>
</feature>
<keyword evidence="8" id="KW-1185">Reference proteome</keyword>
<dbReference type="GO" id="GO:0016874">
    <property type="term" value="F:ligase activity"/>
    <property type="evidence" value="ECO:0007669"/>
    <property type="project" value="UniProtKB-KW"/>
</dbReference>
<organism evidence="7 8">
    <name type="scientific">Altericroceibacterium spongiae</name>
    <dbReference type="NCBI Taxonomy" id="2320269"/>
    <lineage>
        <taxon>Bacteria</taxon>
        <taxon>Pseudomonadati</taxon>
        <taxon>Pseudomonadota</taxon>
        <taxon>Alphaproteobacteria</taxon>
        <taxon>Sphingomonadales</taxon>
        <taxon>Erythrobacteraceae</taxon>
        <taxon>Altericroceibacterium</taxon>
    </lineage>
</organism>
<evidence type="ECO:0000256" key="1">
    <source>
        <dbReference type="ARBA" id="ARBA00004141"/>
    </source>
</evidence>
<dbReference type="RefSeq" id="WP_120325553.1">
    <property type="nucleotide sequence ID" value="NZ_RAPF01000008.1"/>
</dbReference>
<feature type="transmembrane region" description="Helical" evidence="5">
    <location>
        <begin position="111"/>
        <end position="137"/>
    </location>
</feature>
<feature type="transmembrane region" description="Helical" evidence="5">
    <location>
        <begin position="14"/>
        <end position="36"/>
    </location>
</feature>
<accession>A0A420EE66</accession>
<dbReference type="Pfam" id="PF04932">
    <property type="entry name" value="Wzy_C"/>
    <property type="match status" value="1"/>
</dbReference>
<evidence type="ECO:0000313" key="7">
    <source>
        <dbReference type="EMBL" id="RKF18932.1"/>
    </source>
</evidence>
<evidence type="ECO:0000313" key="8">
    <source>
        <dbReference type="Proteomes" id="UP000284395"/>
    </source>
</evidence>
<keyword evidence="2 5" id="KW-0812">Transmembrane</keyword>